<dbReference type="Gene3D" id="1.10.3720.10">
    <property type="entry name" value="MetI-like"/>
    <property type="match status" value="1"/>
</dbReference>
<feature type="transmembrane region" description="Helical" evidence="8">
    <location>
        <begin position="193"/>
        <end position="214"/>
    </location>
</feature>
<dbReference type="InterPro" id="IPR000515">
    <property type="entry name" value="MetI-like"/>
</dbReference>
<evidence type="ECO:0000256" key="5">
    <source>
        <dbReference type="ARBA" id="ARBA00022692"/>
    </source>
</evidence>
<dbReference type="EMBL" id="CP082237">
    <property type="protein sequence ID" value="QZT33331.1"/>
    <property type="molecule type" value="Genomic_DNA"/>
</dbReference>
<dbReference type="PROSITE" id="PS50928">
    <property type="entry name" value="ABC_TM1"/>
    <property type="match status" value="1"/>
</dbReference>
<evidence type="ECO:0000313" key="12">
    <source>
        <dbReference type="Proteomes" id="UP000010716"/>
    </source>
</evidence>
<feature type="transmembrane region" description="Helical" evidence="8">
    <location>
        <begin position="145"/>
        <end position="163"/>
    </location>
</feature>
<dbReference type="Proteomes" id="UP000010716">
    <property type="component" value="Unassembled WGS sequence"/>
</dbReference>
<reference evidence="10 12" key="1">
    <citation type="journal article" date="2011" name="J. Bacteriol.">
        <title>Draft genome sequence of the thermoalkaliphilic Caldalkalibacillus thermarum strain TA2.A1.</title>
        <authorList>
            <person name="Kalamorz F."/>
            <person name="Keis S."/>
            <person name="McMillan D.G."/>
            <person name="Olsson K."/>
            <person name="Stanton J.A."/>
            <person name="Stockwell P."/>
            <person name="Black M.A."/>
            <person name="Klingeman D.M."/>
            <person name="Land M.L."/>
            <person name="Han C.S."/>
            <person name="Martin S.L."/>
            <person name="Becher S.A."/>
            <person name="Peddie C.J."/>
            <person name="Morgan H.W."/>
            <person name="Matthies D."/>
            <person name="Preiss L."/>
            <person name="Meier T."/>
            <person name="Brown S.D."/>
            <person name="Cook G.M."/>
        </authorList>
    </citation>
    <scope>NUCLEOTIDE SEQUENCE [LARGE SCALE GENOMIC DNA]</scope>
    <source>
        <strain evidence="10 12">TA2.A1</strain>
    </source>
</reference>
<dbReference type="Proteomes" id="UP000825179">
    <property type="component" value="Chromosome"/>
</dbReference>
<dbReference type="GO" id="GO:0005886">
    <property type="term" value="C:plasma membrane"/>
    <property type="evidence" value="ECO:0007669"/>
    <property type="project" value="UniProtKB-SubCell"/>
</dbReference>
<evidence type="ECO:0000256" key="1">
    <source>
        <dbReference type="ARBA" id="ARBA00004651"/>
    </source>
</evidence>
<evidence type="ECO:0000313" key="13">
    <source>
        <dbReference type="Proteomes" id="UP000825179"/>
    </source>
</evidence>
<dbReference type="InterPro" id="IPR035906">
    <property type="entry name" value="MetI-like_sf"/>
</dbReference>
<sequence length="291" mass="32063">MSLPREQLKRTLSGRKRFDRLSYLVFLSCTSVGIVVLCTLLIDVLINGIGWLNWDFLTNYPSRRPANAGIKSAFFGTIWMITLTAPIAFVLGVGTAIYLEEYAKKNWFTRFIQVNISNLAGVPSIVFGILGLTLFVRGMGLGRSILAGAFTMALLILPIIVVASQEALKSIPQELRHASYALGGTKWQTIRRIVLPAALPGILTGNILALSRAIGETAPLIMIGALTFVAFTPSSPLDQFTVMPIQIFNWISRPQEDFQYVAAAGIIVLLAMLLTMNALAIYLRNKFQHKF</sequence>
<dbReference type="eggNOG" id="COG0581">
    <property type="taxonomic scope" value="Bacteria"/>
</dbReference>
<keyword evidence="3" id="KW-0813">Transport</keyword>
<feature type="transmembrane region" description="Helical" evidence="8">
    <location>
        <begin position="21"/>
        <end position="54"/>
    </location>
</feature>
<feature type="transmembrane region" description="Helical" evidence="8">
    <location>
        <begin position="74"/>
        <end position="99"/>
    </location>
</feature>
<keyword evidence="6 8" id="KW-1133">Transmembrane helix</keyword>
<dbReference type="InterPro" id="IPR005672">
    <property type="entry name" value="Phosphate_PstA"/>
</dbReference>
<feature type="domain" description="ABC transmembrane type-1" evidence="9">
    <location>
        <begin position="74"/>
        <end position="279"/>
    </location>
</feature>
<dbReference type="Pfam" id="PF00528">
    <property type="entry name" value="BPD_transp_1"/>
    <property type="match status" value="1"/>
</dbReference>
<evidence type="ECO:0000313" key="10">
    <source>
        <dbReference type="EMBL" id="EGL82622.1"/>
    </source>
</evidence>
<comment type="similarity">
    <text evidence="2 8">Belongs to the binding-protein-dependent transport system permease family. CysTW subfamily.</text>
</comment>
<reference evidence="11" key="3">
    <citation type="submission" date="2021-08" db="EMBL/GenBank/DDBJ databases">
        <authorList>
            <person name="de Jong S."/>
            <person name="van den Broek M."/>
            <person name="Merkel A."/>
            <person name="de la Torre Cortes P."/>
            <person name="Kalamorz F."/>
            <person name="Cook G."/>
            <person name="van Loosdrecht M."/>
            <person name="McMillan D."/>
        </authorList>
    </citation>
    <scope>NUCLEOTIDE SEQUENCE</scope>
    <source>
        <strain evidence="11">TA2.A1</strain>
    </source>
</reference>
<protein>
    <recommendedName>
        <fullName evidence="8">Phosphate transport system permease protein PstA</fullName>
    </recommendedName>
</protein>
<gene>
    <name evidence="11" type="primary">pstA</name>
    <name evidence="10" type="ORF">CathTA2_1846</name>
    <name evidence="11" type="ORF">HUR95_13775</name>
</gene>
<accession>F5L7P6</accession>
<dbReference type="AlphaFoldDB" id="F5L7P6"/>
<dbReference type="PANTHER" id="PTHR43470:SF5">
    <property type="entry name" value="PHOSPHATE TRANSPORT SYSTEM PERMEASE PROTEIN PSTA"/>
    <property type="match status" value="1"/>
</dbReference>
<organism evidence="10 12">
    <name type="scientific">Caldalkalibacillus thermarum (strain TA2.A1)</name>
    <dbReference type="NCBI Taxonomy" id="986075"/>
    <lineage>
        <taxon>Bacteria</taxon>
        <taxon>Bacillati</taxon>
        <taxon>Bacillota</taxon>
        <taxon>Bacilli</taxon>
        <taxon>Bacillales</taxon>
        <taxon>Bacillaceae</taxon>
        <taxon>Caldalkalibacillus</taxon>
    </lineage>
</organism>
<feature type="transmembrane region" description="Helical" evidence="8">
    <location>
        <begin position="258"/>
        <end position="283"/>
    </location>
</feature>
<dbReference type="SUPFAM" id="SSF161098">
    <property type="entry name" value="MetI-like"/>
    <property type="match status" value="1"/>
</dbReference>
<dbReference type="CDD" id="cd06261">
    <property type="entry name" value="TM_PBP2"/>
    <property type="match status" value="1"/>
</dbReference>
<evidence type="ECO:0000259" key="9">
    <source>
        <dbReference type="PROSITE" id="PS50928"/>
    </source>
</evidence>
<dbReference type="GO" id="GO:0035435">
    <property type="term" value="P:phosphate ion transmembrane transport"/>
    <property type="evidence" value="ECO:0007669"/>
    <property type="project" value="InterPro"/>
</dbReference>
<evidence type="ECO:0000256" key="3">
    <source>
        <dbReference type="ARBA" id="ARBA00022448"/>
    </source>
</evidence>
<dbReference type="RefSeq" id="WP_007504990.1">
    <property type="nucleotide sequence ID" value="NZ_AFCE01000143.1"/>
</dbReference>
<name>F5L7P6_CALTT</name>
<dbReference type="KEGG" id="cthu:HUR95_13775"/>
<evidence type="ECO:0000256" key="6">
    <source>
        <dbReference type="ARBA" id="ARBA00022989"/>
    </source>
</evidence>
<evidence type="ECO:0000256" key="7">
    <source>
        <dbReference type="ARBA" id="ARBA00023136"/>
    </source>
</evidence>
<dbReference type="OrthoDB" id="9807065at2"/>
<keyword evidence="5 8" id="KW-0812">Transmembrane</keyword>
<feature type="transmembrane region" description="Helical" evidence="8">
    <location>
        <begin position="119"/>
        <end position="139"/>
    </location>
</feature>
<evidence type="ECO:0000256" key="4">
    <source>
        <dbReference type="ARBA" id="ARBA00022475"/>
    </source>
</evidence>
<dbReference type="NCBIfam" id="TIGR00974">
    <property type="entry name" value="3a0107s02c"/>
    <property type="match status" value="1"/>
</dbReference>
<evidence type="ECO:0000313" key="11">
    <source>
        <dbReference type="EMBL" id="QZT33331.1"/>
    </source>
</evidence>
<comment type="subcellular location">
    <subcellularLocation>
        <location evidence="1 8">Cell membrane</location>
        <topology evidence="1 8">Multi-pass membrane protein</topology>
    </subcellularLocation>
</comment>
<reference evidence="11 13" key="2">
    <citation type="journal article" date="2020" name="Extremophiles">
        <title>Genomic analysis of Caldalkalibacillus thermarum TA2.A1 reveals aerobic alkaliphilic metabolism and evolutionary hallmarks linking alkaliphilic bacteria and plant life.</title>
        <authorList>
            <person name="de Jong S.I."/>
            <person name="van den Broek M.A."/>
            <person name="Merkel A.Y."/>
            <person name="de la Torre Cortes P."/>
            <person name="Kalamorz F."/>
            <person name="Cook G.M."/>
            <person name="van Loosdrecht M.C.M."/>
            <person name="McMillan D.G.G."/>
        </authorList>
    </citation>
    <scope>NUCLEOTIDE SEQUENCE [LARGE SCALE GENOMIC DNA]</scope>
    <source>
        <strain evidence="11 13">TA2.A1</strain>
    </source>
</reference>
<dbReference type="GO" id="GO:0005315">
    <property type="term" value="F:phosphate transmembrane transporter activity"/>
    <property type="evidence" value="ECO:0007669"/>
    <property type="project" value="InterPro"/>
</dbReference>
<keyword evidence="4 8" id="KW-1003">Cell membrane</keyword>
<keyword evidence="13" id="KW-1185">Reference proteome</keyword>
<proteinExistence type="inferred from homology"/>
<dbReference type="PANTHER" id="PTHR43470">
    <property type="entry name" value="PHOSPHATE TRANSPORT SYSTEM PERMEASE PROTEIN PSTA-RELATED"/>
    <property type="match status" value="1"/>
</dbReference>
<dbReference type="EMBL" id="AFCE01000143">
    <property type="protein sequence ID" value="EGL82622.1"/>
    <property type="molecule type" value="Genomic_DNA"/>
</dbReference>
<keyword evidence="7 8" id="KW-0472">Membrane</keyword>
<evidence type="ECO:0000256" key="8">
    <source>
        <dbReference type="RuleBase" id="RU363043"/>
    </source>
</evidence>
<evidence type="ECO:0000256" key="2">
    <source>
        <dbReference type="ARBA" id="ARBA00007069"/>
    </source>
</evidence>